<evidence type="ECO:0000313" key="3">
    <source>
        <dbReference type="Proteomes" id="UP000324927"/>
    </source>
</evidence>
<name>A0A5A9GJ35_AZOLI</name>
<feature type="domain" description="BLUF" evidence="1">
    <location>
        <begin position="35"/>
        <end position="127"/>
    </location>
</feature>
<dbReference type="SMART" id="SM01034">
    <property type="entry name" value="BLUF"/>
    <property type="match status" value="1"/>
</dbReference>
<dbReference type="EMBL" id="VTTN01000008">
    <property type="protein sequence ID" value="KAA0594377.1"/>
    <property type="molecule type" value="Genomic_DNA"/>
</dbReference>
<dbReference type="SUPFAM" id="SSF54975">
    <property type="entry name" value="Acylphosphatase/BLUF domain-like"/>
    <property type="match status" value="1"/>
</dbReference>
<dbReference type="GO" id="GO:0009882">
    <property type="term" value="F:blue light photoreceptor activity"/>
    <property type="evidence" value="ECO:0007669"/>
    <property type="project" value="InterPro"/>
</dbReference>
<dbReference type="InterPro" id="IPR007024">
    <property type="entry name" value="BLUF_domain"/>
</dbReference>
<keyword evidence="3" id="KW-1185">Reference proteome</keyword>
<dbReference type="OrthoDB" id="196105at2"/>
<dbReference type="Pfam" id="PF04940">
    <property type="entry name" value="BLUF"/>
    <property type="match status" value="1"/>
</dbReference>
<comment type="caution">
    <text evidence="2">The sequence shown here is derived from an EMBL/GenBank/DDBJ whole genome shotgun (WGS) entry which is preliminary data.</text>
</comment>
<dbReference type="AlphaFoldDB" id="A0A5A9GJ35"/>
<dbReference type="InterPro" id="IPR036046">
    <property type="entry name" value="Acylphosphatase-like_dom_sf"/>
</dbReference>
<proteinExistence type="predicted"/>
<reference evidence="2 3" key="1">
    <citation type="submission" date="2019-08" db="EMBL/GenBank/DDBJ databases">
        <authorList>
            <person name="Grouzdev D."/>
            <person name="Tikhonova E."/>
            <person name="Kravchenko I."/>
        </authorList>
    </citation>
    <scope>NUCLEOTIDE SEQUENCE [LARGE SCALE GENOMIC DNA]</scope>
    <source>
        <strain evidence="2 3">59b</strain>
    </source>
</reference>
<dbReference type="Proteomes" id="UP000324927">
    <property type="component" value="Unassembled WGS sequence"/>
</dbReference>
<dbReference type="PROSITE" id="PS50925">
    <property type="entry name" value="BLUF"/>
    <property type="match status" value="1"/>
</dbReference>
<evidence type="ECO:0000259" key="1">
    <source>
        <dbReference type="PROSITE" id="PS50925"/>
    </source>
</evidence>
<accession>A0A5A9GJ35</accession>
<protein>
    <submittedName>
        <fullName evidence="2">BLUF domain-containing protein</fullName>
    </submittedName>
</protein>
<sequence length="199" mass="22614">MLCILSSDFLEYLNSLVSMLTWEWLKVSPAERTGMLQIVFRSQLTRLLSYVEIQRLCLAAAKNNSKAGVTGFAVECGGAFLVSIEGDAREVREMLNRIIQDPRHDTFDVVCCEEGIERRRFGTWAMNVMFLDDDLFWSRVFGADFSCDQLLSPRKMEPAFALGLLSMAYQYACAQAEMASSLSSGRAGRLPRIRHMFRR</sequence>
<dbReference type="GO" id="GO:0071949">
    <property type="term" value="F:FAD binding"/>
    <property type="evidence" value="ECO:0007669"/>
    <property type="project" value="InterPro"/>
</dbReference>
<gene>
    <name evidence="2" type="ORF">FZ942_20100</name>
</gene>
<evidence type="ECO:0000313" key="2">
    <source>
        <dbReference type="EMBL" id="KAA0594377.1"/>
    </source>
</evidence>
<dbReference type="Gene3D" id="3.30.70.100">
    <property type="match status" value="1"/>
</dbReference>
<organism evidence="2 3">
    <name type="scientific">Azospirillum lipoferum</name>
    <dbReference type="NCBI Taxonomy" id="193"/>
    <lineage>
        <taxon>Bacteria</taxon>
        <taxon>Pseudomonadati</taxon>
        <taxon>Pseudomonadota</taxon>
        <taxon>Alphaproteobacteria</taxon>
        <taxon>Rhodospirillales</taxon>
        <taxon>Azospirillaceae</taxon>
        <taxon>Azospirillum</taxon>
    </lineage>
</organism>